<gene>
    <name evidence="11" type="ORF">J2S01_000796</name>
</gene>
<dbReference type="InterPro" id="IPR003835">
    <property type="entry name" value="Glyco_trans_19"/>
</dbReference>
<keyword evidence="7 11" id="KW-0808">Transferase</keyword>
<reference evidence="11 12" key="1">
    <citation type="submission" date="2023-07" db="EMBL/GenBank/DDBJ databases">
        <title>Genomic Encyclopedia of Type Strains, Phase IV (KMG-IV): sequencing the most valuable type-strain genomes for metagenomic binning, comparative biology and taxonomic classification.</title>
        <authorList>
            <person name="Goeker M."/>
        </authorList>
    </citation>
    <scope>NUCLEOTIDE SEQUENCE [LARGE SCALE GENOMIC DNA]</scope>
    <source>
        <strain evidence="11 12">DSM 16980</strain>
    </source>
</reference>
<organism evidence="11 12">
    <name type="scientific">Pectinatus haikarae</name>
    <dbReference type="NCBI Taxonomy" id="349096"/>
    <lineage>
        <taxon>Bacteria</taxon>
        <taxon>Bacillati</taxon>
        <taxon>Bacillota</taxon>
        <taxon>Negativicutes</taxon>
        <taxon>Selenomonadales</taxon>
        <taxon>Selenomonadaceae</taxon>
        <taxon>Pectinatus</taxon>
    </lineage>
</organism>
<keyword evidence="4" id="KW-0444">Lipid biosynthesis</keyword>
<dbReference type="PANTHER" id="PTHR30372">
    <property type="entry name" value="LIPID-A-DISACCHARIDE SYNTHASE"/>
    <property type="match status" value="1"/>
</dbReference>
<dbReference type="Pfam" id="PF02684">
    <property type="entry name" value="LpxB"/>
    <property type="match status" value="1"/>
</dbReference>
<evidence type="ECO:0000256" key="7">
    <source>
        <dbReference type="ARBA" id="ARBA00022679"/>
    </source>
</evidence>
<comment type="function">
    <text evidence="1">Condensation of UDP-2,3-diacylglucosamine and 2,3-diacylglucosamine-1-phosphate to form lipid A disaccharide, a precursor of lipid A, a phosphorylated glycolipid that anchors the lipopolysaccharide to the outer membrane of the cell.</text>
</comment>
<comment type="caution">
    <text evidence="11">The sequence shown here is derived from an EMBL/GenBank/DDBJ whole genome shotgun (WGS) entry which is preliminary data.</text>
</comment>
<sequence length="387" mass="42963">MMHKIMFSAGEVSGDMHGANLAAALKKMEPGIKMFGLGGAMMRREGVDLVADMAQYSVMGFYEVLLNVGRLLKLRSKMIRFMKTEKPDILVLIDYPDFNWRLAPAARKLNIPVFSYIPPSAWAWRKGRAKNVAKIANKIAAIFPFETDAYEAAGADIQFVGNPLLDTVKAAMNSSEAYEYFSLDSKKIHILLLPGSRKQEIEMILPVMLQAACLFKEKHSETEFHIAVAQGIDEEHLRDMAGKYGLILKFHRDRLYDLMGNCDVAFATSGTVVLEAAMMGLPSVVLYRMSKLTYCIAKLFVDVEFFSLPNILAQKKIIPELLQDNVTPENIVIAADSIMQNGREKNEAVLKSIKRKLGIPGVADRTAGLIIETADKFSSAGSVCQNE</sequence>
<evidence type="ECO:0000256" key="6">
    <source>
        <dbReference type="ARBA" id="ARBA00022676"/>
    </source>
</evidence>
<evidence type="ECO:0000256" key="10">
    <source>
        <dbReference type="NCBIfam" id="TIGR00215"/>
    </source>
</evidence>
<evidence type="ECO:0000256" key="3">
    <source>
        <dbReference type="ARBA" id="ARBA00020902"/>
    </source>
</evidence>
<evidence type="ECO:0000256" key="9">
    <source>
        <dbReference type="ARBA" id="ARBA00048975"/>
    </source>
</evidence>
<evidence type="ECO:0000313" key="12">
    <source>
        <dbReference type="Proteomes" id="UP001239167"/>
    </source>
</evidence>
<dbReference type="PANTHER" id="PTHR30372:SF4">
    <property type="entry name" value="LIPID-A-DISACCHARIDE SYNTHASE, MITOCHONDRIAL-RELATED"/>
    <property type="match status" value="1"/>
</dbReference>
<comment type="catalytic activity">
    <reaction evidence="9">
        <text>a lipid X + a UDP-2-N,3-O-bis[(3R)-3-hydroxyacyl]-alpha-D-glucosamine = a lipid A disaccharide + UDP + H(+)</text>
        <dbReference type="Rhea" id="RHEA:67828"/>
        <dbReference type="ChEBI" id="CHEBI:15378"/>
        <dbReference type="ChEBI" id="CHEBI:58223"/>
        <dbReference type="ChEBI" id="CHEBI:137748"/>
        <dbReference type="ChEBI" id="CHEBI:176338"/>
        <dbReference type="ChEBI" id="CHEBI:176343"/>
        <dbReference type="EC" id="2.4.1.182"/>
    </reaction>
</comment>
<dbReference type="NCBIfam" id="TIGR00215">
    <property type="entry name" value="lpxB"/>
    <property type="match status" value="1"/>
</dbReference>
<dbReference type="EMBL" id="JAUSUE010000004">
    <property type="protein sequence ID" value="MDQ0203089.1"/>
    <property type="molecule type" value="Genomic_DNA"/>
</dbReference>
<evidence type="ECO:0000256" key="2">
    <source>
        <dbReference type="ARBA" id="ARBA00012687"/>
    </source>
</evidence>
<evidence type="ECO:0000256" key="4">
    <source>
        <dbReference type="ARBA" id="ARBA00022516"/>
    </source>
</evidence>
<name>A0ABT9Y5H5_9FIRM</name>
<evidence type="ECO:0000256" key="1">
    <source>
        <dbReference type="ARBA" id="ARBA00002056"/>
    </source>
</evidence>
<proteinExistence type="predicted"/>
<dbReference type="GO" id="GO:0008915">
    <property type="term" value="F:lipid-A-disaccharide synthase activity"/>
    <property type="evidence" value="ECO:0007669"/>
    <property type="project" value="UniProtKB-EC"/>
</dbReference>
<evidence type="ECO:0000256" key="5">
    <source>
        <dbReference type="ARBA" id="ARBA00022556"/>
    </source>
</evidence>
<keyword evidence="6 11" id="KW-0328">Glycosyltransferase</keyword>
<dbReference type="SUPFAM" id="SSF53756">
    <property type="entry name" value="UDP-Glycosyltransferase/glycogen phosphorylase"/>
    <property type="match status" value="1"/>
</dbReference>
<dbReference type="Gene3D" id="3.40.50.2000">
    <property type="entry name" value="Glycogen Phosphorylase B"/>
    <property type="match status" value="1"/>
</dbReference>
<keyword evidence="5" id="KW-0441">Lipid A biosynthesis</keyword>
<evidence type="ECO:0000256" key="8">
    <source>
        <dbReference type="ARBA" id="ARBA00023098"/>
    </source>
</evidence>
<dbReference type="EC" id="2.4.1.182" evidence="2 10"/>
<keyword evidence="8" id="KW-0443">Lipid metabolism</keyword>
<accession>A0ABT9Y5H5</accession>
<keyword evidence="12" id="KW-1185">Reference proteome</keyword>
<protein>
    <recommendedName>
        <fullName evidence="3 10">Lipid-A-disaccharide synthase</fullName>
        <ecNumber evidence="2 10">2.4.1.182</ecNumber>
    </recommendedName>
</protein>
<dbReference type="Proteomes" id="UP001239167">
    <property type="component" value="Unassembled WGS sequence"/>
</dbReference>
<evidence type="ECO:0000313" key="11">
    <source>
        <dbReference type="EMBL" id="MDQ0203089.1"/>
    </source>
</evidence>